<dbReference type="Pfam" id="PF04355">
    <property type="entry name" value="BamE"/>
    <property type="match status" value="1"/>
</dbReference>
<comment type="caution">
    <text evidence="4">The sequence shown here is derived from an EMBL/GenBank/DDBJ whole genome shotgun (WGS) entry which is preliminary data.</text>
</comment>
<dbReference type="InterPro" id="IPR007450">
    <property type="entry name" value="BamE_dom"/>
</dbReference>
<keyword evidence="2" id="KW-0472">Membrane</keyword>
<keyword evidence="1" id="KW-0732">Signal</keyword>
<dbReference type="Gene3D" id="3.30.1450.10">
    <property type="match status" value="1"/>
</dbReference>
<organism evidence="4 5">
    <name type="scientific">Marinobacter nauticus</name>
    <name type="common">Marinobacter hydrocarbonoclasticus</name>
    <name type="synonym">Marinobacter aquaeolei</name>
    <dbReference type="NCBI Taxonomy" id="2743"/>
    <lineage>
        <taxon>Bacteria</taxon>
        <taxon>Pseudomonadati</taxon>
        <taxon>Pseudomonadota</taxon>
        <taxon>Gammaproteobacteria</taxon>
        <taxon>Pseudomonadales</taxon>
        <taxon>Marinobacteraceae</taxon>
        <taxon>Marinobacter</taxon>
    </lineage>
</organism>
<sequence length="100" mass="10921">MFQPYKNGVQVTDEQLARLSVGMPASEVEQLIGYPPEIENSSSGEIWSYPYSEIPHFGQNINETTIVRFDAAGKLTKAYKTNTRASASGNPLLDAANGLQ</sequence>
<reference evidence="4" key="1">
    <citation type="submission" date="2016-11" db="EMBL/GenBank/DDBJ databases">
        <title>Draft Genome Sequence of Marinobacter hydrocarbonoclasticus strain STW2, a polyaromatic aromatic hydrocarbon degrading and denitrifying bacterium from rhizosphere of Seagrass Enhalus acodoides.</title>
        <authorList>
            <person name="Ling J."/>
            <person name="Dong J."/>
        </authorList>
    </citation>
    <scope>NUCLEOTIDE SEQUENCE [LARGE SCALE GENOMIC DNA]</scope>
    <source>
        <strain evidence="4">STW2</strain>
    </source>
</reference>
<dbReference type="GO" id="GO:0019867">
    <property type="term" value="C:outer membrane"/>
    <property type="evidence" value="ECO:0007669"/>
    <property type="project" value="InterPro"/>
</dbReference>
<protein>
    <recommendedName>
        <fullName evidence="3">Outer membrane protein assembly factor BamE domain-containing protein</fullName>
    </recommendedName>
</protein>
<evidence type="ECO:0000313" key="4">
    <source>
        <dbReference type="EMBL" id="OJS99983.1"/>
    </source>
</evidence>
<dbReference type="AlphaFoldDB" id="A0A1M2UX93"/>
<evidence type="ECO:0000259" key="3">
    <source>
        <dbReference type="Pfam" id="PF04355"/>
    </source>
</evidence>
<feature type="domain" description="Outer membrane protein assembly factor BamE" evidence="3">
    <location>
        <begin position="9"/>
        <end position="76"/>
    </location>
</feature>
<dbReference type="EMBL" id="MPKY01000001">
    <property type="protein sequence ID" value="OJS99983.1"/>
    <property type="molecule type" value="Genomic_DNA"/>
</dbReference>
<evidence type="ECO:0000256" key="1">
    <source>
        <dbReference type="ARBA" id="ARBA00022729"/>
    </source>
</evidence>
<proteinExistence type="predicted"/>
<evidence type="ECO:0000313" key="5">
    <source>
        <dbReference type="Proteomes" id="UP000183986"/>
    </source>
</evidence>
<gene>
    <name evidence="4" type="ORF">BEE62_07675</name>
</gene>
<dbReference type="InterPro" id="IPR037873">
    <property type="entry name" value="BamE-like"/>
</dbReference>
<dbReference type="Proteomes" id="UP000183986">
    <property type="component" value="Unassembled WGS sequence"/>
</dbReference>
<name>A0A1M2UX93_MARNT</name>
<keyword evidence="5" id="KW-1185">Reference proteome</keyword>
<accession>A0A1M2UX93</accession>
<evidence type="ECO:0000256" key="2">
    <source>
        <dbReference type="ARBA" id="ARBA00023136"/>
    </source>
</evidence>